<keyword evidence="5" id="KW-1133">Transmembrane helix</keyword>
<keyword evidence="3 8" id="KW-0813">Transport</keyword>
<dbReference type="GO" id="GO:0016471">
    <property type="term" value="C:vacuolar proton-transporting V-type ATPase complex"/>
    <property type="evidence" value="ECO:0007669"/>
    <property type="project" value="TreeGrafter"/>
</dbReference>
<evidence type="ECO:0000256" key="1">
    <source>
        <dbReference type="ARBA" id="ARBA00004141"/>
    </source>
</evidence>
<dbReference type="SMR" id="V7C2N1"/>
<comment type="similarity">
    <text evidence="2 8">Belongs to the V-ATPase 116 kDa subunit family.</text>
</comment>
<proteinExistence type="inferred from homology"/>
<dbReference type="Pfam" id="PF01496">
    <property type="entry name" value="V_ATPase_I"/>
    <property type="match status" value="1"/>
</dbReference>
<keyword evidence="7" id="KW-0472">Membrane</keyword>
<dbReference type="PANTHER" id="PTHR11629:SF72">
    <property type="entry name" value="V-TYPE PROTON ATPASE SUBUNIT A1"/>
    <property type="match status" value="1"/>
</dbReference>
<dbReference type="GO" id="GO:0046961">
    <property type="term" value="F:proton-transporting ATPase activity, rotational mechanism"/>
    <property type="evidence" value="ECO:0007669"/>
    <property type="project" value="InterPro"/>
</dbReference>
<reference evidence="10" key="1">
    <citation type="journal article" date="2014" name="Nat. Genet.">
        <title>A reference genome for common bean and genome-wide analysis of dual domestications.</title>
        <authorList>
            <person name="Schmutz J."/>
            <person name="McClean P.E."/>
            <person name="Mamidi S."/>
            <person name="Wu G.A."/>
            <person name="Cannon S.B."/>
            <person name="Grimwood J."/>
            <person name="Jenkins J."/>
            <person name="Shu S."/>
            <person name="Song Q."/>
            <person name="Chavarro C."/>
            <person name="Torres-Torres M."/>
            <person name="Geffroy V."/>
            <person name="Moghaddam S.M."/>
            <person name="Gao D."/>
            <person name="Abernathy B."/>
            <person name="Barry K."/>
            <person name="Blair M."/>
            <person name="Brick M.A."/>
            <person name="Chovatia M."/>
            <person name="Gepts P."/>
            <person name="Goodstein D.M."/>
            <person name="Gonzales M."/>
            <person name="Hellsten U."/>
            <person name="Hyten D.L."/>
            <person name="Jia G."/>
            <person name="Kelly J.D."/>
            <person name="Kudrna D."/>
            <person name="Lee R."/>
            <person name="Richard M.M."/>
            <person name="Miklas P.N."/>
            <person name="Osorno J.M."/>
            <person name="Rodrigues J."/>
            <person name="Thareau V."/>
            <person name="Urrea C.A."/>
            <person name="Wang M."/>
            <person name="Yu Y."/>
            <person name="Zhang M."/>
            <person name="Wing R.A."/>
            <person name="Cregan P.B."/>
            <person name="Rokhsar D.S."/>
            <person name="Jackson S.A."/>
        </authorList>
    </citation>
    <scope>NUCLEOTIDE SEQUENCE [LARGE SCALE GENOMIC DNA]</scope>
    <source>
        <strain evidence="10">cv. G19833</strain>
    </source>
</reference>
<evidence type="ECO:0000256" key="5">
    <source>
        <dbReference type="ARBA" id="ARBA00022989"/>
    </source>
</evidence>
<evidence type="ECO:0000256" key="8">
    <source>
        <dbReference type="RuleBase" id="RU361189"/>
    </source>
</evidence>
<dbReference type="GO" id="GO:0033179">
    <property type="term" value="C:proton-transporting V-type ATPase, V0 domain"/>
    <property type="evidence" value="ECO:0007669"/>
    <property type="project" value="InterPro"/>
</dbReference>
<evidence type="ECO:0000313" key="9">
    <source>
        <dbReference type="EMBL" id="ESW23628.1"/>
    </source>
</evidence>
<dbReference type="GO" id="GO:0051117">
    <property type="term" value="F:ATPase binding"/>
    <property type="evidence" value="ECO:0007669"/>
    <property type="project" value="TreeGrafter"/>
</dbReference>
<organism evidence="9 10">
    <name type="scientific">Phaseolus vulgaris</name>
    <name type="common">Kidney bean</name>
    <name type="synonym">French bean</name>
    <dbReference type="NCBI Taxonomy" id="3885"/>
    <lineage>
        <taxon>Eukaryota</taxon>
        <taxon>Viridiplantae</taxon>
        <taxon>Streptophyta</taxon>
        <taxon>Embryophyta</taxon>
        <taxon>Tracheophyta</taxon>
        <taxon>Spermatophyta</taxon>
        <taxon>Magnoliopsida</taxon>
        <taxon>eudicotyledons</taxon>
        <taxon>Gunneridae</taxon>
        <taxon>Pentapetalae</taxon>
        <taxon>rosids</taxon>
        <taxon>fabids</taxon>
        <taxon>Fabales</taxon>
        <taxon>Fabaceae</taxon>
        <taxon>Papilionoideae</taxon>
        <taxon>50 kb inversion clade</taxon>
        <taxon>NPAAA clade</taxon>
        <taxon>indigoferoid/millettioid clade</taxon>
        <taxon>Phaseoleae</taxon>
        <taxon>Phaseolus</taxon>
    </lineage>
</organism>
<comment type="function">
    <text evidence="8">Essential component of the vacuolar proton pump (V-ATPase), a multimeric enzyme that catalyzes the translocation of protons across the membranes. Required for assembly and activity of the V-ATPase.</text>
</comment>
<dbReference type="InterPro" id="IPR002490">
    <property type="entry name" value="V-ATPase_116kDa_su"/>
</dbReference>
<evidence type="ECO:0000313" key="10">
    <source>
        <dbReference type="Proteomes" id="UP000000226"/>
    </source>
</evidence>
<dbReference type="EMBL" id="CM002291">
    <property type="protein sequence ID" value="ESW23628.1"/>
    <property type="molecule type" value="Genomic_DNA"/>
</dbReference>
<name>V7C2N1_PHAVU</name>
<dbReference type="eggNOG" id="KOG2189">
    <property type="taxonomic scope" value="Eukaryota"/>
</dbReference>
<evidence type="ECO:0000256" key="4">
    <source>
        <dbReference type="ARBA" id="ARBA00022692"/>
    </source>
</evidence>
<accession>V7C2N1</accession>
<evidence type="ECO:0000256" key="7">
    <source>
        <dbReference type="ARBA" id="ARBA00023136"/>
    </source>
</evidence>
<keyword evidence="4" id="KW-0812">Transmembrane</keyword>
<sequence>MNACSFLVSSRGVVVSEERELEENVFSNGNYVETPFLFEQEITPAPADPISTEMVEKTVFVVFFSGEQARIKILKICDAFGANCYPIPEDKSKQRQITSEVCMSRLRTFFPL</sequence>
<dbReference type="PANTHER" id="PTHR11629">
    <property type="entry name" value="VACUOLAR PROTON ATPASES"/>
    <property type="match status" value="1"/>
</dbReference>
<keyword evidence="10" id="KW-1185">Reference proteome</keyword>
<evidence type="ECO:0000256" key="3">
    <source>
        <dbReference type="ARBA" id="ARBA00022448"/>
    </source>
</evidence>
<dbReference type="STRING" id="3885.V7C2N1"/>
<protein>
    <recommendedName>
        <fullName evidence="8">V-type proton ATPase subunit a</fullName>
    </recommendedName>
</protein>
<gene>
    <name evidence="9" type="ORF">PHAVU_004G063300g</name>
</gene>
<evidence type="ECO:0000256" key="6">
    <source>
        <dbReference type="ARBA" id="ARBA00023065"/>
    </source>
</evidence>
<dbReference type="GO" id="GO:0007035">
    <property type="term" value="P:vacuolar acidification"/>
    <property type="evidence" value="ECO:0007669"/>
    <property type="project" value="TreeGrafter"/>
</dbReference>
<dbReference type="Proteomes" id="UP000000226">
    <property type="component" value="Chromosome 4"/>
</dbReference>
<dbReference type="AlphaFoldDB" id="V7C2N1"/>
<dbReference type="Gramene" id="ESW23628">
    <property type="protein sequence ID" value="ESW23628"/>
    <property type="gene ID" value="PHAVU_004G063300g"/>
</dbReference>
<evidence type="ECO:0000256" key="2">
    <source>
        <dbReference type="ARBA" id="ARBA00009904"/>
    </source>
</evidence>
<keyword evidence="6 8" id="KW-0406">Ion transport</keyword>
<comment type="subcellular location">
    <subcellularLocation>
        <location evidence="1">Membrane</location>
        <topology evidence="1">Multi-pass membrane protein</topology>
    </subcellularLocation>
</comment>
<dbReference type="OrthoDB" id="10264220at2759"/>
<keyword evidence="8" id="KW-0375">Hydrogen ion transport</keyword>